<sequence>MDSAQNEKTDVKSEVARTLIEAMKQNNTPWQKPWNSQALLPMNPTSGNAYRGINRLLLSLSGRSDPRWMTYQQASTEGWQVRRGEKGSHIIKLVELSPGHASDGEQAAEPGSSTDAHQQKRFALKRYTVFNAEQIEGLTPFEAPSPLAESETIARAERVMEALRQTGLSIAYSGNQAFYSPALDKIQMPPKASFHSTYDLYSTLLHEGAHSTLHVKRMNRTEAISKQWGDEAYALEELRAEICSAILAAETGVPRSQSNIDNHAQYLNAWIKSLTKHPMALFSAAKDAELMSAYMLNLEAKLTAQVAHQDWIAEYDQALASKELELAHR</sequence>
<dbReference type="Pfam" id="PF08401">
    <property type="entry name" value="ArdcN"/>
    <property type="match status" value="1"/>
</dbReference>
<gene>
    <name evidence="4" type="ORF">SAMN05192549_1117</name>
</gene>
<dbReference type="RefSeq" id="WP_072787575.1">
    <property type="nucleotide sequence ID" value="NZ_FRCX01000011.1"/>
</dbReference>
<reference evidence="5" key="1">
    <citation type="submission" date="2016-11" db="EMBL/GenBank/DDBJ databases">
        <authorList>
            <person name="Varghese N."/>
            <person name="Submissions S."/>
        </authorList>
    </citation>
    <scope>NUCLEOTIDE SEQUENCE [LARGE SCALE GENOMIC DNA]</scope>
    <source>
        <strain evidence="5">Sac-22</strain>
    </source>
</reference>
<dbReference type="InterPro" id="IPR013610">
    <property type="entry name" value="ArdC_N"/>
</dbReference>
<dbReference type="STRING" id="551987.SAMN05192549_1117"/>
<feature type="domain" description="N-terminal" evidence="2">
    <location>
        <begin position="10"/>
        <end position="130"/>
    </location>
</feature>
<dbReference type="OrthoDB" id="784829at2"/>
<proteinExistence type="predicted"/>
<dbReference type="PIRSF" id="PIRSF037112">
    <property type="entry name" value="Antirestriction_ArdC"/>
    <property type="match status" value="1"/>
</dbReference>
<evidence type="ECO:0000313" key="4">
    <source>
        <dbReference type="EMBL" id="SHN40532.1"/>
    </source>
</evidence>
<dbReference type="InterPro" id="IPR017113">
    <property type="entry name" value="Antirestriction_ArdC"/>
</dbReference>
<name>A0A1M7R5P0_9BURK</name>
<evidence type="ECO:0000256" key="1">
    <source>
        <dbReference type="SAM" id="MobiDB-lite"/>
    </source>
</evidence>
<keyword evidence="5" id="KW-1185">Reference proteome</keyword>
<evidence type="ECO:0000313" key="5">
    <source>
        <dbReference type="Proteomes" id="UP000184339"/>
    </source>
</evidence>
<organism evidence="4 5">
    <name type="scientific">Duganella sacchari</name>
    <dbReference type="NCBI Taxonomy" id="551987"/>
    <lineage>
        <taxon>Bacteria</taxon>
        <taxon>Pseudomonadati</taxon>
        <taxon>Pseudomonadota</taxon>
        <taxon>Betaproteobacteria</taxon>
        <taxon>Burkholderiales</taxon>
        <taxon>Oxalobacteraceae</taxon>
        <taxon>Telluria group</taxon>
        <taxon>Duganella</taxon>
    </lineage>
</organism>
<dbReference type="Proteomes" id="UP000184339">
    <property type="component" value="Unassembled WGS sequence"/>
</dbReference>
<evidence type="ECO:0000259" key="3">
    <source>
        <dbReference type="Pfam" id="PF18818"/>
    </source>
</evidence>
<dbReference type="AlphaFoldDB" id="A0A1M7R5P0"/>
<dbReference type="InterPro" id="IPR041459">
    <property type="entry name" value="MPTase-PolyVal"/>
</dbReference>
<protein>
    <submittedName>
        <fullName evidence="4">Antirestriction protein ArdC</fullName>
    </submittedName>
</protein>
<feature type="domain" description="Polyvalent protein metallopeptidase" evidence="3">
    <location>
        <begin position="159"/>
        <end position="286"/>
    </location>
</feature>
<dbReference type="Pfam" id="PF18818">
    <property type="entry name" value="MPTase-PolyVal"/>
    <property type="match status" value="1"/>
</dbReference>
<dbReference type="EMBL" id="FRCX01000011">
    <property type="protein sequence ID" value="SHN40532.1"/>
    <property type="molecule type" value="Genomic_DNA"/>
</dbReference>
<dbReference type="GO" id="GO:0003697">
    <property type="term" value="F:single-stranded DNA binding"/>
    <property type="evidence" value="ECO:0007669"/>
    <property type="project" value="InterPro"/>
</dbReference>
<accession>A0A1M7R5P0</accession>
<evidence type="ECO:0000259" key="2">
    <source>
        <dbReference type="Pfam" id="PF08401"/>
    </source>
</evidence>
<feature type="region of interest" description="Disordered" evidence="1">
    <location>
        <begin position="97"/>
        <end position="118"/>
    </location>
</feature>